<dbReference type="EMBL" id="ML121534">
    <property type="protein sequence ID" value="RPB26457.1"/>
    <property type="molecule type" value="Genomic_DNA"/>
</dbReference>
<name>A0A3N4LUB0_9PEZI</name>
<feature type="transmembrane region" description="Helical" evidence="2">
    <location>
        <begin position="1397"/>
        <end position="1418"/>
    </location>
</feature>
<feature type="region of interest" description="Disordered" evidence="1">
    <location>
        <begin position="1232"/>
        <end position="1268"/>
    </location>
</feature>
<evidence type="ECO:0000313" key="4">
    <source>
        <dbReference type="Proteomes" id="UP000267821"/>
    </source>
</evidence>
<dbReference type="OrthoDB" id="5873279at2759"/>
<feature type="compositionally biased region" description="Basic and acidic residues" evidence="1">
    <location>
        <begin position="1361"/>
        <end position="1375"/>
    </location>
</feature>
<feature type="region of interest" description="Disordered" evidence="1">
    <location>
        <begin position="987"/>
        <end position="1027"/>
    </location>
</feature>
<dbReference type="InParanoid" id="A0A3N4LUB0"/>
<feature type="compositionally biased region" description="Low complexity" evidence="1">
    <location>
        <begin position="374"/>
        <end position="384"/>
    </location>
</feature>
<evidence type="ECO:0000256" key="1">
    <source>
        <dbReference type="SAM" id="MobiDB-lite"/>
    </source>
</evidence>
<feature type="region of interest" description="Disordered" evidence="1">
    <location>
        <begin position="144"/>
        <end position="163"/>
    </location>
</feature>
<evidence type="ECO:0000313" key="3">
    <source>
        <dbReference type="EMBL" id="RPB26457.1"/>
    </source>
</evidence>
<keyword evidence="2" id="KW-0472">Membrane</keyword>
<feature type="region of interest" description="Disordered" evidence="1">
    <location>
        <begin position="221"/>
        <end position="259"/>
    </location>
</feature>
<keyword evidence="2" id="KW-0812">Transmembrane</keyword>
<feature type="compositionally biased region" description="Basic and acidic residues" evidence="1">
    <location>
        <begin position="439"/>
        <end position="453"/>
    </location>
</feature>
<keyword evidence="4" id="KW-1185">Reference proteome</keyword>
<reference evidence="3 4" key="1">
    <citation type="journal article" date="2018" name="Nat. Ecol. Evol.">
        <title>Pezizomycetes genomes reveal the molecular basis of ectomycorrhizal truffle lifestyle.</title>
        <authorList>
            <person name="Murat C."/>
            <person name="Payen T."/>
            <person name="Noel B."/>
            <person name="Kuo A."/>
            <person name="Morin E."/>
            <person name="Chen J."/>
            <person name="Kohler A."/>
            <person name="Krizsan K."/>
            <person name="Balestrini R."/>
            <person name="Da Silva C."/>
            <person name="Montanini B."/>
            <person name="Hainaut M."/>
            <person name="Levati E."/>
            <person name="Barry K.W."/>
            <person name="Belfiori B."/>
            <person name="Cichocki N."/>
            <person name="Clum A."/>
            <person name="Dockter R.B."/>
            <person name="Fauchery L."/>
            <person name="Guy J."/>
            <person name="Iotti M."/>
            <person name="Le Tacon F."/>
            <person name="Lindquist E.A."/>
            <person name="Lipzen A."/>
            <person name="Malagnac F."/>
            <person name="Mello A."/>
            <person name="Molinier V."/>
            <person name="Miyauchi S."/>
            <person name="Poulain J."/>
            <person name="Riccioni C."/>
            <person name="Rubini A."/>
            <person name="Sitrit Y."/>
            <person name="Splivallo R."/>
            <person name="Traeger S."/>
            <person name="Wang M."/>
            <person name="Zifcakova L."/>
            <person name="Wipf D."/>
            <person name="Zambonelli A."/>
            <person name="Paolocci F."/>
            <person name="Nowrousian M."/>
            <person name="Ottonello S."/>
            <person name="Baldrian P."/>
            <person name="Spatafora J.W."/>
            <person name="Henrissat B."/>
            <person name="Nagy L.G."/>
            <person name="Aury J.M."/>
            <person name="Wincker P."/>
            <person name="Grigoriev I.V."/>
            <person name="Bonfante P."/>
            <person name="Martin F.M."/>
        </authorList>
    </citation>
    <scope>NUCLEOTIDE SEQUENCE [LARGE SCALE GENOMIC DNA]</scope>
    <source>
        <strain evidence="3 4">ATCC MYA-4762</strain>
    </source>
</reference>
<protein>
    <submittedName>
        <fullName evidence="3">Uncharacterized protein</fullName>
    </submittedName>
</protein>
<gene>
    <name evidence="3" type="ORF">L211DRAFT_677768</name>
</gene>
<sequence length="1421" mass="150665">MAVVEVVLVEEPPEEISTPAIEEVRVEQPPVEHALVEEPDTEASPTPAPEQEEISIPAIEEVPVEKPAEHVLVEKPVTDVLPALAPEQEESSTPTIEEAVVEHASVEELVTKAPTPTPEQEEVSIPSVEEVSVENAPVEIALVDEPVTEAQTPVAEQEEISTPEIEEVSVEIAPVEQTLVEEPVTENVASAVQEEEVIALPIEEVVEQPTVEQAFVEEPVSEAPAPVIEQEQVSTPTIEEDPAEKLATKAPTSVDEQEQVATPAIEGAFVETPLVEVTLVEEPVIVAVTPAVEEEQTLAPIADSLVQDSAVELAIPVETEQESPAGGAATEGGAPETSEPTLATKVQSVEGDLVTPTADGKESPTLAEDVAKTAAVPEAQVPQEEPVENADHAQTEEEALKTEAFDEPQEIIPTEDVKQEEISATMEVPQEQKIAEPATESHEATTAAPEDHATYATYAEVAPTDIEKQASSDDVEPEAVTPDQLVSVHEPKPEEDAPESANVVDESAPEASAEDAAVEHISESPVDVSAPVEVPSIFGGDILSPKEEETELPLTQETDSIDKEGVPEETVTANVPAEETAQEQRDFEAELTVTQAFLSHPVSDVPSAGEEVPQNSWEDQKPVEVLNETEISEIPALVVGKTEENQPSHEDFGVDTATCQNDAYELSKAEPDEVITAPEPEAPSVATEDEVVGVDEDTGGGASDDEFEHISHADSVSDEQELTHEELATVQELQMELPENTTPIFVACETAAAVADSAATVDSIDRSIVPTPIQVAAEIAAAVEDTAAELDPTDRSVVPTPVLVASETAAAVEDIAATLDIDETLSEAPTPIAEAAETAAAVQDTAAVLDPTDRSTVSTPIQIAAETAAAVEDTAAFLDVDESGLEVSPISEAVEMAAAVEDTAVTLDVTERSTVSTPISEAAETAAAFEDTAASHDIDEDHSPVITPIPQHSDVAADVAEVAKELDLDSEPEVAAELLREEAQYSFRDTPQPTSPLPETGTAVADSTPPVDIKGAPSEAAAPAPSPMVETPVTLEAEAAETTNAAKELDIASALPVSATPGEPIVDSPDDVAATTPIVDAPKSEVVEPTVEAAPVPQVNIEEDSKSNDGLSEDLLIAGAGLAGATLIGGGIYAVTTNDKTEGVPMARTVTSESSKSVHDKPLSFNGDHILPHMKEVGPQVAEMEVHRTEIVRPTSNMLSKSVGATVHDNELIDHEPRKDVDSALEEQLTEGQWLGQSHKPESISKPEPADTSKGKGPETQTSGSFPESIEEDDFAELLESSGHLQAPRMQRDPSGSSELAESLISVDLISEALRYMRENNSEAAFRPPDIVVSEETTDGEHRTRNIVEVITPDTELITEPEPRRRDPSTRREQSRPSTRGSDMVSATHHKNLMENFWKLVFVGWLGGMGKFFVGLFGRKN</sequence>
<feature type="compositionally biased region" description="Low complexity" evidence="1">
    <location>
        <begin position="503"/>
        <end position="515"/>
    </location>
</feature>
<dbReference type="STRING" id="1051890.A0A3N4LUB0"/>
<keyword evidence="2" id="KW-1133">Transmembrane helix</keyword>
<feature type="region of interest" description="Disordered" evidence="1">
    <location>
        <begin position="1354"/>
        <end position="1387"/>
    </location>
</feature>
<feature type="compositionally biased region" description="Low complexity" evidence="1">
    <location>
        <begin position="322"/>
        <end position="339"/>
    </location>
</feature>
<feature type="compositionally biased region" description="Basic and acidic residues" evidence="1">
    <location>
        <begin position="389"/>
        <end position="404"/>
    </location>
</feature>
<proteinExistence type="predicted"/>
<feature type="compositionally biased region" description="Basic and acidic residues" evidence="1">
    <location>
        <begin position="1239"/>
        <end position="1257"/>
    </location>
</feature>
<feature type="region of interest" description="Disordered" evidence="1">
    <location>
        <begin position="600"/>
        <end position="623"/>
    </location>
</feature>
<feature type="region of interest" description="Disordered" evidence="1">
    <location>
        <begin position="1192"/>
        <end position="1218"/>
    </location>
</feature>
<feature type="region of interest" description="Disordered" evidence="1">
    <location>
        <begin position="669"/>
        <end position="706"/>
    </location>
</feature>
<feature type="compositionally biased region" description="Basic and acidic residues" evidence="1">
    <location>
        <begin position="1208"/>
        <end position="1218"/>
    </location>
</feature>
<dbReference type="Proteomes" id="UP000267821">
    <property type="component" value="Unassembled WGS sequence"/>
</dbReference>
<accession>A0A3N4LUB0</accession>
<feature type="region of interest" description="Disordered" evidence="1">
    <location>
        <begin position="318"/>
        <end position="585"/>
    </location>
</feature>
<feature type="region of interest" description="Disordered" evidence="1">
    <location>
        <begin position="26"/>
        <end position="53"/>
    </location>
</feature>
<feature type="compositionally biased region" description="Acidic residues" evidence="1">
    <location>
        <begin position="687"/>
        <end position="706"/>
    </location>
</feature>
<organism evidence="3 4">
    <name type="scientific">Terfezia boudieri ATCC MYA-4762</name>
    <dbReference type="NCBI Taxonomy" id="1051890"/>
    <lineage>
        <taxon>Eukaryota</taxon>
        <taxon>Fungi</taxon>
        <taxon>Dikarya</taxon>
        <taxon>Ascomycota</taxon>
        <taxon>Pezizomycotina</taxon>
        <taxon>Pezizomycetes</taxon>
        <taxon>Pezizales</taxon>
        <taxon>Pezizaceae</taxon>
        <taxon>Terfezia</taxon>
    </lineage>
</organism>
<evidence type="ECO:0000256" key="2">
    <source>
        <dbReference type="SAM" id="Phobius"/>
    </source>
</evidence>